<keyword evidence="4 7" id="KW-0808">Transferase</keyword>
<organism evidence="8 9">
    <name type="scientific">Tetraparma gracilis</name>
    <dbReference type="NCBI Taxonomy" id="2962635"/>
    <lineage>
        <taxon>Eukaryota</taxon>
        <taxon>Sar</taxon>
        <taxon>Stramenopiles</taxon>
        <taxon>Ochrophyta</taxon>
        <taxon>Bolidophyceae</taxon>
        <taxon>Parmales</taxon>
        <taxon>Triparmaceae</taxon>
        <taxon>Tetraparma</taxon>
    </lineage>
</organism>
<dbReference type="PANTHER" id="PTHR10683">
    <property type="entry name" value="TRANSALDOLASE"/>
    <property type="match status" value="1"/>
</dbReference>
<sequence>MSSLSAAQSAAKKTALPMLSSLSSLTTIVADTGDMSLIRLHQPTDATTNPSLIYKAALLPEYKPFVEEATRRGKEAGGGEGEVLAGSLDYLSCKIGAEIAAIVPGYVSTEVDARLSFDTQATVEKALKLIDIYKSLGVPSSRILIKIASTWEGIQAAKVLEARGIACNLTLLFSLAQAVACADAKATLISPFVGRIMDWHKKADGVDGYEPKEDPGVVSVTKIYNYYKTFGHKTIVMGASFRNKEEILELAGCDRLTIAPSLLSELSAAPGEVERKLDPAKASWEGPELKMDEASFRWMMNEDAMATEKLAEGIRGFAKDIVKLEDIIRTHL</sequence>
<dbReference type="SUPFAM" id="SSF51569">
    <property type="entry name" value="Aldolase"/>
    <property type="match status" value="1"/>
</dbReference>
<dbReference type="PROSITE" id="PS01054">
    <property type="entry name" value="TRANSALDOLASE_1"/>
    <property type="match status" value="1"/>
</dbReference>
<dbReference type="PANTHER" id="PTHR10683:SF18">
    <property type="entry name" value="TRANSALDOLASE"/>
    <property type="match status" value="1"/>
</dbReference>
<gene>
    <name evidence="8" type="ORF">TeGR_g7259</name>
</gene>
<comment type="catalytic activity">
    <reaction evidence="7">
        <text>D-sedoheptulose 7-phosphate + D-glyceraldehyde 3-phosphate = D-erythrose 4-phosphate + beta-D-fructose 6-phosphate</text>
        <dbReference type="Rhea" id="RHEA:17053"/>
        <dbReference type="ChEBI" id="CHEBI:16897"/>
        <dbReference type="ChEBI" id="CHEBI:57483"/>
        <dbReference type="ChEBI" id="CHEBI:57634"/>
        <dbReference type="ChEBI" id="CHEBI:59776"/>
        <dbReference type="EC" id="2.2.1.2"/>
    </reaction>
</comment>
<evidence type="ECO:0000313" key="8">
    <source>
        <dbReference type="EMBL" id="GMI21803.1"/>
    </source>
</evidence>
<evidence type="ECO:0000256" key="5">
    <source>
        <dbReference type="ARBA" id="ARBA00023126"/>
    </source>
</evidence>
<evidence type="ECO:0000256" key="1">
    <source>
        <dbReference type="ARBA" id="ARBA00004857"/>
    </source>
</evidence>
<dbReference type="Proteomes" id="UP001165060">
    <property type="component" value="Unassembled WGS sequence"/>
</dbReference>
<evidence type="ECO:0000256" key="6">
    <source>
        <dbReference type="ARBA" id="ARBA00023270"/>
    </source>
</evidence>
<name>A0ABQ6M8R0_9STRA</name>
<dbReference type="Pfam" id="PF00923">
    <property type="entry name" value="TAL_FSA"/>
    <property type="match status" value="1"/>
</dbReference>
<proteinExistence type="inferred from homology"/>
<dbReference type="InterPro" id="IPR018225">
    <property type="entry name" value="Transaldolase_AS"/>
</dbReference>
<evidence type="ECO:0000256" key="3">
    <source>
        <dbReference type="ARBA" id="ARBA00013151"/>
    </source>
</evidence>
<dbReference type="InterPro" id="IPR004730">
    <property type="entry name" value="Transaldolase_1"/>
</dbReference>
<keyword evidence="5 7" id="KW-0570">Pentose shunt</keyword>
<keyword evidence="6" id="KW-0704">Schiff base</keyword>
<comment type="pathway">
    <text evidence="1 7">Carbohydrate degradation; pentose phosphate pathway; D-glyceraldehyde 3-phosphate and beta-D-fructose 6-phosphate from D-ribose 5-phosphate and D-xylulose 5-phosphate (non-oxidative stage): step 2/3.</text>
</comment>
<evidence type="ECO:0000256" key="7">
    <source>
        <dbReference type="RuleBase" id="RU000501"/>
    </source>
</evidence>
<dbReference type="CDD" id="cd00957">
    <property type="entry name" value="Transaldolase_TalAB"/>
    <property type="match status" value="1"/>
</dbReference>
<accession>A0ABQ6M8R0</accession>
<evidence type="ECO:0000313" key="9">
    <source>
        <dbReference type="Proteomes" id="UP001165060"/>
    </source>
</evidence>
<protein>
    <recommendedName>
        <fullName evidence="3 7">Transaldolase</fullName>
        <ecNumber evidence="3 7">2.2.1.2</ecNumber>
    </recommendedName>
</protein>
<dbReference type="PROSITE" id="PS00958">
    <property type="entry name" value="TRANSALDOLASE_2"/>
    <property type="match status" value="1"/>
</dbReference>
<dbReference type="EMBL" id="BRYB01005215">
    <property type="protein sequence ID" value="GMI21803.1"/>
    <property type="molecule type" value="Genomic_DNA"/>
</dbReference>
<comment type="similarity">
    <text evidence="2">Belongs to the transaldolase family. Type 1 subfamily.</text>
</comment>
<dbReference type="HAMAP" id="MF_00492">
    <property type="entry name" value="Transaldolase_1"/>
    <property type="match status" value="1"/>
</dbReference>
<evidence type="ECO:0000256" key="2">
    <source>
        <dbReference type="ARBA" id="ARBA00008012"/>
    </source>
</evidence>
<comment type="caution">
    <text evidence="8">The sequence shown here is derived from an EMBL/GenBank/DDBJ whole genome shotgun (WGS) entry which is preliminary data.</text>
</comment>
<keyword evidence="9" id="KW-1185">Reference proteome</keyword>
<reference evidence="8 9" key="1">
    <citation type="journal article" date="2023" name="Commun. Biol.">
        <title>Genome analysis of Parmales, the sister group of diatoms, reveals the evolutionary specialization of diatoms from phago-mixotrophs to photoautotrophs.</title>
        <authorList>
            <person name="Ban H."/>
            <person name="Sato S."/>
            <person name="Yoshikawa S."/>
            <person name="Yamada K."/>
            <person name="Nakamura Y."/>
            <person name="Ichinomiya M."/>
            <person name="Sato N."/>
            <person name="Blanc-Mathieu R."/>
            <person name="Endo H."/>
            <person name="Kuwata A."/>
            <person name="Ogata H."/>
        </authorList>
    </citation>
    <scope>NUCLEOTIDE SEQUENCE [LARGE SCALE GENOMIC DNA]</scope>
</reference>
<dbReference type="EC" id="2.2.1.2" evidence="3 7"/>
<comment type="function">
    <text evidence="7">Catalyzes the rate-limiting step of the non-oxidative phase in the pentose phosphate pathway. Catalyzes the reversible conversion of sedheptulose-7-phosphate and D-glyceraldehyde 3-phosphate into erythrose-4-phosphate and beta-D-fructose 6-phosphate.</text>
</comment>
<dbReference type="InterPro" id="IPR001585">
    <property type="entry name" value="TAL/FSA"/>
</dbReference>
<dbReference type="Gene3D" id="3.20.20.70">
    <property type="entry name" value="Aldolase class I"/>
    <property type="match status" value="1"/>
</dbReference>
<dbReference type="NCBIfam" id="TIGR00874">
    <property type="entry name" value="talAB"/>
    <property type="match status" value="1"/>
</dbReference>
<dbReference type="InterPro" id="IPR013785">
    <property type="entry name" value="Aldolase_TIM"/>
</dbReference>
<evidence type="ECO:0000256" key="4">
    <source>
        <dbReference type="ARBA" id="ARBA00022679"/>
    </source>
</evidence>